<dbReference type="Pfam" id="PF00270">
    <property type="entry name" value="DEAD"/>
    <property type="match status" value="1"/>
</dbReference>
<feature type="domain" description="HD Cas3-type" evidence="11">
    <location>
        <begin position="12"/>
        <end position="166"/>
    </location>
</feature>
<dbReference type="PROSITE" id="PS51192">
    <property type="entry name" value="HELICASE_ATP_BIND_1"/>
    <property type="match status" value="1"/>
</dbReference>
<dbReference type="GO" id="GO:0051607">
    <property type="term" value="P:defense response to virus"/>
    <property type="evidence" value="ECO:0007669"/>
    <property type="project" value="UniProtKB-KW"/>
</dbReference>
<reference evidence="12 13" key="1">
    <citation type="journal article" date="2011" name="J. Bacteriol.">
        <title>Genome sequence of the mercury-methylating strain Desulfovibrio desulfuricans ND132.</title>
        <authorList>
            <person name="Brown S.D."/>
            <person name="Gilmour C.C."/>
            <person name="Kucken A.M."/>
            <person name="Wall J.D."/>
            <person name="Elias D.A."/>
            <person name="Brandt C.C."/>
            <person name="Podar M."/>
            <person name="Chertkov O."/>
            <person name="Held B."/>
            <person name="Bruce D.C."/>
            <person name="Detter J.C."/>
            <person name="Tapia R."/>
            <person name="Han C.S."/>
            <person name="Goodwin L.A."/>
            <person name="Cheng J.F."/>
            <person name="Pitluck S."/>
            <person name="Woyke T."/>
            <person name="Mikhailova N."/>
            <person name="Ivanova N.N."/>
            <person name="Han J."/>
            <person name="Lucas S."/>
            <person name="Lapidus A.L."/>
            <person name="Land M.L."/>
            <person name="Hauser L.J."/>
            <person name="Palumbo A.V."/>
        </authorList>
    </citation>
    <scope>NUCLEOTIDE SEQUENCE [LARGE SCALE GENOMIC DNA]</scope>
    <source>
        <strain evidence="12 13">ND132</strain>
    </source>
</reference>
<dbReference type="SUPFAM" id="SSF109604">
    <property type="entry name" value="HD-domain/PDEase-like"/>
    <property type="match status" value="1"/>
</dbReference>
<evidence type="ECO:0000256" key="9">
    <source>
        <dbReference type="ARBA" id="ARBA00023118"/>
    </source>
</evidence>
<evidence type="ECO:0000256" key="8">
    <source>
        <dbReference type="ARBA" id="ARBA00022840"/>
    </source>
</evidence>
<keyword evidence="5" id="KW-0547">Nucleotide-binding</keyword>
<dbReference type="NCBIfam" id="TIGR01596">
    <property type="entry name" value="cas3_HD"/>
    <property type="match status" value="1"/>
</dbReference>
<sequence length="721" mass="80138">MAIYAHSRENSDPEEWQLLEEHLRNVADRGADFAAAFGAADWARVLGAFHDIGKRNPRFQQRLTGENTGHADHKGAGARLFENLGTGFGRMAAYCIAGHHGGLPDFHDSGHGTSLGRILERAFVLPGRDVPDGIRPPDWPFTPESGFQCSFFTRMLFSSLVDADFLDTEAFMDAAESGRREPGPALGELRELLDRHLAAFAGEGRINSLRAEILSHCREKAALDPGLFTLTVPTGGGKTLTSMAFALDHALRHGLRRVVYVIPYTSIIEQNARVFRDIFPAGAVIEHHSNFDPRNAFGDEDNARESAGARRHRLACENWDAPVVVTTNVQFFESLFAAKTSRCRKLHNLAGSVIVLDEAQMLPVDFLAPCLRALEELAAHYGCSVVLCTATQPALRREDFAPGLAGLDGRELAPDPARLHEAFRRTELRDLGELELSEVADMVREREQVLCIVNTRARASELFKLVRDEPGARHLSALMCPAHRSERLAEIRGMLRAGEPCRVVSTQLVEAGVDVSFPEVVREMAGLDSITQAAGRCNREGERDEAAPVSVFYPAEGLPRAFSAQAEHAAAVLRGPHGGDPFSPEAIRQYFGLHYWLKRERLDRKRILDALSNERGEWYFRRAADEFRLIDNPMVPLVVPWDGRARELVEALRYAEHPGGILRKLQQYTVQVYERQFRALDEAGAVETVADGCEALCRMEFYDDLFGLRVPGPTDPEYFLA</sequence>
<dbReference type="RefSeq" id="WP_014323745.1">
    <property type="nucleotide sequence ID" value="NC_016803.1"/>
</dbReference>
<comment type="similarity">
    <text evidence="1">In the N-terminal section; belongs to the CRISPR-associated nuclease Cas3-HD family.</text>
</comment>
<dbReference type="eggNOG" id="COG1203">
    <property type="taxonomic scope" value="Bacteria"/>
</dbReference>
<evidence type="ECO:0000313" key="13">
    <source>
        <dbReference type="Proteomes" id="UP000007845"/>
    </source>
</evidence>
<dbReference type="Gene3D" id="3.40.50.300">
    <property type="entry name" value="P-loop containing nucleotide triphosphate hydrolases"/>
    <property type="match status" value="2"/>
</dbReference>
<dbReference type="Proteomes" id="UP000007845">
    <property type="component" value="Chromosome"/>
</dbReference>
<dbReference type="Pfam" id="PF22590">
    <property type="entry name" value="Cas3-like_C_2"/>
    <property type="match status" value="1"/>
</dbReference>
<dbReference type="STRING" id="641491.DND132_3118"/>
<dbReference type="GO" id="GO:0046872">
    <property type="term" value="F:metal ion binding"/>
    <property type="evidence" value="ECO:0007669"/>
    <property type="project" value="UniProtKB-KW"/>
</dbReference>
<dbReference type="HOGENOM" id="CLU_010123_0_0_7"/>
<dbReference type="InterPro" id="IPR054712">
    <property type="entry name" value="Cas3-like_dom"/>
</dbReference>
<evidence type="ECO:0000256" key="4">
    <source>
        <dbReference type="ARBA" id="ARBA00022723"/>
    </source>
</evidence>
<evidence type="ECO:0000259" key="10">
    <source>
        <dbReference type="PROSITE" id="PS51192"/>
    </source>
</evidence>
<dbReference type="GO" id="GO:0005524">
    <property type="term" value="F:ATP binding"/>
    <property type="evidence" value="ECO:0007669"/>
    <property type="project" value="UniProtKB-KW"/>
</dbReference>
<accession>F0JK72</accession>
<dbReference type="CDD" id="cd09641">
    <property type="entry name" value="Cas3''_I"/>
    <property type="match status" value="1"/>
</dbReference>
<name>F0JK72_9BACT</name>
<dbReference type="GO" id="GO:0004386">
    <property type="term" value="F:helicase activity"/>
    <property type="evidence" value="ECO:0007669"/>
    <property type="project" value="UniProtKB-KW"/>
</dbReference>
<dbReference type="GO" id="GO:0016787">
    <property type="term" value="F:hydrolase activity"/>
    <property type="evidence" value="ECO:0007669"/>
    <property type="project" value="UniProtKB-KW"/>
</dbReference>
<dbReference type="GO" id="GO:0003676">
    <property type="term" value="F:nucleic acid binding"/>
    <property type="evidence" value="ECO:0007669"/>
    <property type="project" value="InterPro"/>
</dbReference>
<keyword evidence="9" id="KW-0051">Antiviral defense</keyword>
<evidence type="ECO:0000256" key="6">
    <source>
        <dbReference type="ARBA" id="ARBA00022801"/>
    </source>
</evidence>
<dbReference type="CDD" id="cd17930">
    <property type="entry name" value="DEXHc_cas3"/>
    <property type="match status" value="1"/>
</dbReference>
<keyword evidence="7" id="KW-0347">Helicase</keyword>
<dbReference type="PROSITE" id="PS51643">
    <property type="entry name" value="HD_CAS3"/>
    <property type="match status" value="1"/>
</dbReference>
<keyword evidence="3" id="KW-0540">Nuclease</keyword>
<keyword evidence="4" id="KW-0479">Metal-binding</keyword>
<evidence type="ECO:0000256" key="2">
    <source>
        <dbReference type="ARBA" id="ARBA00009046"/>
    </source>
</evidence>
<keyword evidence="6" id="KW-0378">Hydrolase</keyword>
<keyword evidence="13" id="KW-1185">Reference proteome</keyword>
<dbReference type="KEGG" id="ddn:DND132_3118"/>
<dbReference type="InterPro" id="IPR038257">
    <property type="entry name" value="CRISPR-assoc_Cas3_HD_sf"/>
</dbReference>
<evidence type="ECO:0000256" key="7">
    <source>
        <dbReference type="ARBA" id="ARBA00022806"/>
    </source>
</evidence>
<evidence type="ECO:0000259" key="11">
    <source>
        <dbReference type="PROSITE" id="PS51643"/>
    </source>
</evidence>
<dbReference type="Gene3D" id="1.10.3210.30">
    <property type="match status" value="1"/>
</dbReference>
<dbReference type="InterPro" id="IPR006483">
    <property type="entry name" value="CRISPR-assoc_Cas3_HD"/>
</dbReference>
<dbReference type="GO" id="GO:0004518">
    <property type="term" value="F:nuclease activity"/>
    <property type="evidence" value="ECO:0007669"/>
    <property type="project" value="UniProtKB-KW"/>
</dbReference>
<protein>
    <submittedName>
        <fullName evidence="12">CRISPR-associated HD domain protein</fullName>
    </submittedName>
</protein>
<dbReference type="InterPro" id="IPR006474">
    <property type="entry name" value="Helicase_Cas3_CRISPR-ass_core"/>
</dbReference>
<evidence type="ECO:0000313" key="12">
    <source>
        <dbReference type="EMBL" id="EGB16321.1"/>
    </source>
</evidence>
<organism evidence="12 13">
    <name type="scientific">Pseudodesulfovibrio mercurii</name>
    <dbReference type="NCBI Taxonomy" id="641491"/>
    <lineage>
        <taxon>Bacteria</taxon>
        <taxon>Pseudomonadati</taxon>
        <taxon>Thermodesulfobacteriota</taxon>
        <taxon>Desulfovibrionia</taxon>
        <taxon>Desulfovibrionales</taxon>
        <taxon>Desulfovibrionaceae</taxon>
    </lineage>
</organism>
<feature type="domain" description="Helicase ATP-binding" evidence="10">
    <location>
        <begin position="219"/>
        <end position="410"/>
    </location>
</feature>
<evidence type="ECO:0000256" key="3">
    <source>
        <dbReference type="ARBA" id="ARBA00022722"/>
    </source>
</evidence>
<dbReference type="SUPFAM" id="SSF52540">
    <property type="entry name" value="P-loop containing nucleoside triphosphate hydrolases"/>
    <property type="match status" value="1"/>
</dbReference>
<evidence type="ECO:0000256" key="1">
    <source>
        <dbReference type="ARBA" id="ARBA00006847"/>
    </source>
</evidence>
<gene>
    <name evidence="12" type="ORF">DND132_3118</name>
</gene>
<dbReference type="OrthoDB" id="9810236at2"/>
<dbReference type="InterPro" id="IPR014001">
    <property type="entry name" value="Helicase_ATP-bd"/>
</dbReference>
<keyword evidence="8" id="KW-0067">ATP-binding</keyword>
<proteinExistence type="inferred from homology"/>
<dbReference type="EMBL" id="CP003220">
    <property type="protein sequence ID" value="EGB16321.1"/>
    <property type="molecule type" value="Genomic_DNA"/>
</dbReference>
<evidence type="ECO:0000256" key="5">
    <source>
        <dbReference type="ARBA" id="ARBA00022741"/>
    </source>
</evidence>
<dbReference type="InterPro" id="IPR027417">
    <property type="entry name" value="P-loop_NTPase"/>
</dbReference>
<dbReference type="AlphaFoldDB" id="F0JK72"/>
<dbReference type="InterPro" id="IPR011545">
    <property type="entry name" value="DEAD/DEAH_box_helicase_dom"/>
</dbReference>
<dbReference type="NCBIfam" id="TIGR01587">
    <property type="entry name" value="cas3_core"/>
    <property type="match status" value="1"/>
</dbReference>
<dbReference type="SMART" id="SM00487">
    <property type="entry name" value="DEXDc"/>
    <property type="match status" value="1"/>
</dbReference>
<dbReference type="Pfam" id="PF18019">
    <property type="entry name" value="Cas3_HD"/>
    <property type="match status" value="1"/>
</dbReference>
<comment type="similarity">
    <text evidence="2">In the central section; belongs to the CRISPR-associated helicase Cas3 family.</text>
</comment>